<dbReference type="Gene3D" id="2.130.10.30">
    <property type="entry name" value="Regulator of chromosome condensation 1/beta-lactamase-inhibitor protein II"/>
    <property type="match status" value="2"/>
</dbReference>
<evidence type="ECO:0000313" key="6">
    <source>
        <dbReference type="EMBL" id="KAK9816923.1"/>
    </source>
</evidence>
<feature type="repeat" description="RCC1" evidence="4">
    <location>
        <begin position="88"/>
        <end position="139"/>
    </location>
</feature>
<evidence type="ECO:0000256" key="1">
    <source>
        <dbReference type="ARBA" id="ARBA00004141"/>
    </source>
</evidence>
<dbReference type="PANTHER" id="PTHR46207">
    <property type="entry name" value="PROTEIN RCC2"/>
    <property type="match status" value="1"/>
</dbReference>
<dbReference type="PROSITE" id="PS00626">
    <property type="entry name" value="RCC1_2"/>
    <property type="match status" value="1"/>
</dbReference>
<dbReference type="Pfam" id="PF00153">
    <property type="entry name" value="Mito_carr"/>
    <property type="match status" value="3"/>
</dbReference>
<protein>
    <submittedName>
        <fullName evidence="6">Uncharacterized protein</fullName>
    </submittedName>
</protein>
<gene>
    <name evidence="6" type="ORF">WJX72_007117</name>
</gene>
<dbReference type="AlphaFoldDB" id="A0AAW1Q858"/>
<feature type="repeat" description="RCC1" evidence="4">
    <location>
        <begin position="366"/>
        <end position="419"/>
    </location>
</feature>
<dbReference type="Proteomes" id="UP001489004">
    <property type="component" value="Unassembled WGS sequence"/>
</dbReference>
<keyword evidence="7" id="KW-1185">Reference proteome</keyword>
<feature type="repeat" description="Solcar" evidence="5">
    <location>
        <begin position="699"/>
        <end position="785"/>
    </location>
</feature>
<evidence type="ECO:0000256" key="3">
    <source>
        <dbReference type="ARBA" id="ARBA00023136"/>
    </source>
</evidence>
<organism evidence="6 7">
    <name type="scientific">[Myrmecia] bisecta</name>
    <dbReference type="NCBI Taxonomy" id="41462"/>
    <lineage>
        <taxon>Eukaryota</taxon>
        <taxon>Viridiplantae</taxon>
        <taxon>Chlorophyta</taxon>
        <taxon>core chlorophytes</taxon>
        <taxon>Trebouxiophyceae</taxon>
        <taxon>Trebouxiales</taxon>
        <taxon>Trebouxiaceae</taxon>
        <taxon>Myrmecia</taxon>
    </lineage>
</organism>
<dbReference type="PANTHER" id="PTHR46207:SF1">
    <property type="entry name" value="PROTEIN RCC2"/>
    <property type="match status" value="1"/>
</dbReference>
<evidence type="ECO:0000313" key="7">
    <source>
        <dbReference type="Proteomes" id="UP001489004"/>
    </source>
</evidence>
<feature type="repeat" description="Solcar" evidence="5">
    <location>
        <begin position="607"/>
        <end position="689"/>
    </location>
</feature>
<comment type="subcellular location">
    <subcellularLocation>
        <location evidence="1">Membrane</location>
        <topology evidence="1">Multi-pass membrane protein</topology>
    </subcellularLocation>
</comment>
<keyword evidence="3 5" id="KW-0472">Membrane</keyword>
<dbReference type="InterPro" id="IPR000408">
    <property type="entry name" value="Reg_chr_condens"/>
</dbReference>
<sequence length="795" mass="84161">MTTDPRKQLSGWKGGEVVVTGGTDWSLLGRVTGGKKKSDQERLDELLRAERYPNLSTPHRLKSLMGVRIKFVAAGPSACHSIIGDMDGNCYTWGRNERGQLGHGDKLQRNVPTIVPGLNGKVAVGGSGGKHHSVVVTSTGDSYAFGSNLQGQCGTGTVKSSPKNEELLLSPTKALVSECTSAACGAEFTMWLCSGKLYSAGMPQYGQLGHGTDHEYNAKDSSVKIMYQPQPTPALIKALADVTVTSVACGTNHTLALDNAGAAYTWGNGGYGRLGHSVQQDEFKPRQLDTFRGRILVSPHSIAACGTTSSFCNGTGEQLFAWGKLKTSGDNTMYPKPYMDLAGWQIRHMACGAYTFAVAAHYMSEQSTITWGQAQHAELGYGPTGKKSSASPDKCNALEGIYTDQVACGTGHMLFLVDPEDERVAKLERSSSGVAEEQCEQEHLFYKLSKFFKVFNRKGSATFAASSLSHGHAVGRQSGGRQSGASHNRVAGRARVAKMTLAAAGEACSSPSAGVPSWRVTLGHLAAGATAGAAVEAALYPLDTIKTRLQLMTSGGGLRALLSAGGGKALYAGVWGNLAGAAPASALFMAVYEPTKRGILARVPEDRQFLGFLGAGAAAGLVASFVRVPTEVVKQRMQSGEFSRAGMAVRGILAQEGVRGLFAGYGSFLLRDLPFDAINFMAYEQLKKAYTATLVDRPPNSLETSVMGGLAGAFTGVATTPLDVMKTRLMTQGTNRVYTGVYDCATKILAEEGAGAFFKGWEPRVVWITLGGCVFFTALEEAKKLFAPKAAIKPT</sequence>
<proteinExistence type="predicted"/>
<dbReference type="PROSITE" id="PS50920">
    <property type="entry name" value="SOLCAR"/>
    <property type="match status" value="3"/>
</dbReference>
<feature type="repeat" description="RCC1" evidence="4">
    <location>
        <begin position="140"/>
        <end position="195"/>
    </location>
</feature>
<dbReference type="InterPro" id="IPR028641">
    <property type="entry name" value="RCC2"/>
</dbReference>
<dbReference type="SUPFAM" id="SSF103506">
    <property type="entry name" value="Mitochondrial carrier"/>
    <property type="match status" value="1"/>
</dbReference>
<dbReference type="InterPro" id="IPR018108">
    <property type="entry name" value="MCP_transmembrane"/>
</dbReference>
<evidence type="ECO:0000256" key="5">
    <source>
        <dbReference type="PROSITE-ProRule" id="PRU00282"/>
    </source>
</evidence>
<dbReference type="InterPro" id="IPR023395">
    <property type="entry name" value="MCP_dom_sf"/>
</dbReference>
<feature type="repeat" description="RCC1" evidence="4">
    <location>
        <begin position="195"/>
        <end position="260"/>
    </location>
</feature>
<evidence type="ECO:0000256" key="2">
    <source>
        <dbReference type="ARBA" id="ARBA00022692"/>
    </source>
</evidence>
<dbReference type="Pfam" id="PF00415">
    <property type="entry name" value="RCC1"/>
    <property type="match status" value="4"/>
</dbReference>
<dbReference type="SUPFAM" id="SSF50985">
    <property type="entry name" value="RCC1/BLIP-II"/>
    <property type="match status" value="1"/>
</dbReference>
<dbReference type="InterPro" id="IPR009091">
    <property type="entry name" value="RCC1/BLIP-II"/>
</dbReference>
<name>A0AAW1Q858_9CHLO</name>
<reference evidence="6 7" key="1">
    <citation type="journal article" date="2024" name="Nat. Commun.">
        <title>Phylogenomics reveals the evolutionary origins of lichenization in chlorophyte algae.</title>
        <authorList>
            <person name="Puginier C."/>
            <person name="Libourel C."/>
            <person name="Otte J."/>
            <person name="Skaloud P."/>
            <person name="Haon M."/>
            <person name="Grisel S."/>
            <person name="Petersen M."/>
            <person name="Berrin J.G."/>
            <person name="Delaux P.M."/>
            <person name="Dal Grande F."/>
            <person name="Keller J."/>
        </authorList>
    </citation>
    <scope>NUCLEOTIDE SEQUENCE [LARGE SCALE GENOMIC DNA]</scope>
    <source>
        <strain evidence="6 7">SAG 2043</strain>
    </source>
</reference>
<dbReference type="GO" id="GO:0031267">
    <property type="term" value="F:small GTPase binding"/>
    <property type="evidence" value="ECO:0007669"/>
    <property type="project" value="TreeGrafter"/>
</dbReference>
<feature type="repeat" description="RCC1" evidence="4">
    <location>
        <begin position="261"/>
        <end position="316"/>
    </location>
</feature>
<evidence type="ECO:0000256" key="4">
    <source>
        <dbReference type="PROSITE-ProRule" id="PRU00235"/>
    </source>
</evidence>
<dbReference type="EMBL" id="JALJOR010000005">
    <property type="protein sequence ID" value="KAK9816923.1"/>
    <property type="molecule type" value="Genomic_DNA"/>
</dbReference>
<comment type="caution">
    <text evidence="6">The sequence shown here is derived from an EMBL/GenBank/DDBJ whole genome shotgun (WGS) entry which is preliminary data.</text>
</comment>
<keyword evidence="2 5" id="KW-0812">Transmembrane</keyword>
<dbReference type="Gene3D" id="1.50.40.10">
    <property type="entry name" value="Mitochondrial carrier domain"/>
    <property type="match status" value="1"/>
</dbReference>
<dbReference type="PROSITE" id="PS50012">
    <property type="entry name" value="RCC1_3"/>
    <property type="match status" value="5"/>
</dbReference>
<accession>A0AAW1Q858</accession>
<dbReference type="GO" id="GO:0016020">
    <property type="term" value="C:membrane"/>
    <property type="evidence" value="ECO:0007669"/>
    <property type="project" value="UniProtKB-SubCell"/>
</dbReference>
<feature type="repeat" description="Solcar" evidence="5">
    <location>
        <begin position="519"/>
        <end position="598"/>
    </location>
</feature>
<dbReference type="PRINTS" id="PR00633">
    <property type="entry name" value="RCCNDNSATION"/>
</dbReference>